<comment type="similarity">
    <text evidence="2 9">Belongs to the SLC41A transporter family.</text>
</comment>
<dbReference type="SUPFAM" id="SSF158791">
    <property type="entry name" value="MgtE N-terminal domain-like"/>
    <property type="match status" value="1"/>
</dbReference>
<dbReference type="InterPro" id="IPR006667">
    <property type="entry name" value="SLC41_membr_dom"/>
</dbReference>
<evidence type="ECO:0000256" key="9">
    <source>
        <dbReference type="RuleBase" id="RU362011"/>
    </source>
</evidence>
<dbReference type="SUPFAM" id="SSF54631">
    <property type="entry name" value="CBS-domain pair"/>
    <property type="match status" value="1"/>
</dbReference>
<feature type="transmembrane region" description="Helical" evidence="9">
    <location>
        <begin position="357"/>
        <end position="377"/>
    </location>
</feature>
<comment type="caution">
    <text evidence="11">The sequence shown here is derived from an EMBL/GenBank/DDBJ whole genome shotgun (WGS) entry which is preliminary data.</text>
</comment>
<dbReference type="InterPro" id="IPR006669">
    <property type="entry name" value="MgtE_transporter"/>
</dbReference>
<gene>
    <name evidence="11" type="primary">mgtE</name>
    <name evidence="11" type="ORF">ACFPLB_10885</name>
</gene>
<keyword evidence="6 9" id="KW-1133">Transmembrane helix</keyword>
<dbReference type="PANTHER" id="PTHR41394">
    <property type="entry name" value="MAGNESIUM TRANSPORTER MGTE"/>
    <property type="match status" value="1"/>
</dbReference>
<keyword evidence="3 9" id="KW-0813">Transport</keyword>
<keyword evidence="4 9" id="KW-0812">Transmembrane</keyword>
<evidence type="ECO:0000313" key="11">
    <source>
        <dbReference type="EMBL" id="MFC5386471.1"/>
    </source>
</evidence>
<dbReference type="EMBL" id="JBHSLL010000030">
    <property type="protein sequence ID" value="MFC5386471.1"/>
    <property type="molecule type" value="Genomic_DNA"/>
</dbReference>
<keyword evidence="8" id="KW-0129">CBS domain</keyword>
<proteinExistence type="inferred from homology"/>
<evidence type="ECO:0000313" key="12">
    <source>
        <dbReference type="Proteomes" id="UP001596016"/>
    </source>
</evidence>
<dbReference type="Proteomes" id="UP001596016">
    <property type="component" value="Unassembled WGS sequence"/>
</dbReference>
<dbReference type="SMART" id="SM00116">
    <property type="entry name" value="CBS"/>
    <property type="match status" value="2"/>
</dbReference>
<evidence type="ECO:0000256" key="1">
    <source>
        <dbReference type="ARBA" id="ARBA00004141"/>
    </source>
</evidence>
<feature type="transmembrane region" description="Helical" evidence="9">
    <location>
        <begin position="421"/>
        <end position="444"/>
    </location>
</feature>
<keyword evidence="9" id="KW-0479">Metal-binding</keyword>
<feature type="domain" description="CBS" evidence="10">
    <location>
        <begin position="135"/>
        <end position="198"/>
    </location>
</feature>
<evidence type="ECO:0000256" key="6">
    <source>
        <dbReference type="ARBA" id="ARBA00022989"/>
    </source>
</evidence>
<comment type="function">
    <text evidence="9">Acts as a magnesium transporter.</text>
</comment>
<dbReference type="Pfam" id="PF01769">
    <property type="entry name" value="MgtE"/>
    <property type="match status" value="1"/>
</dbReference>
<dbReference type="NCBIfam" id="TIGR00400">
    <property type="entry name" value="mgtE"/>
    <property type="match status" value="1"/>
</dbReference>
<sequence>MPESKLHELVSLFSQDDVRENSVRLAKEHPADIAAALQETEPARAWPILKEAARPRQADIFGYLDLDFQAQLATIMPRADLAAIFMEMNADDRADLYKKLTDEQREALMPALAQAEREDIRQLAAYEEGTAGAIMTSDYASLSPQLNAKQAIDVLRHEAPNKETIYRAYVVDADRRLIGSVRLQDLLTAPAGVRVADLMERNTHAIPVDADVEDAARKIARYDVIALPVVDAQERLVGIITHDDAFDVMEAEATEDFQRLGTVTNLDSSVATATVPMLYRARIAWLMLLVFGNIFSGAGIAHFEDTIAAHLALMFFLPILIASGGNAGSQSATLMVRALATGDIRISDWGRVLGRELVVAILLGLSMAAAIAVIGVFRGGRDIAVVIALSMIIIVIVGSMIGMLLPFILSRFNMDPATASTPLVTSIADATGVLIYFSIAKAILSLP</sequence>
<dbReference type="PANTHER" id="PTHR41394:SF8">
    <property type="entry name" value="MAGNESIUM TRANSPORTER MGTE"/>
    <property type="match status" value="1"/>
</dbReference>
<dbReference type="InterPro" id="IPR046342">
    <property type="entry name" value="CBS_dom_sf"/>
</dbReference>
<feature type="transmembrane region" description="Helical" evidence="9">
    <location>
        <begin position="307"/>
        <end position="327"/>
    </location>
</feature>
<dbReference type="Pfam" id="PF00571">
    <property type="entry name" value="CBS"/>
    <property type="match status" value="2"/>
</dbReference>
<dbReference type="Gene3D" id="1.25.60.10">
    <property type="entry name" value="MgtE N-terminal domain-like"/>
    <property type="match status" value="1"/>
</dbReference>
<dbReference type="InterPro" id="IPR038076">
    <property type="entry name" value="MgtE_N_sf"/>
</dbReference>
<protein>
    <recommendedName>
        <fullName evidence="9">Magnesium transporter MgtE</fullName>
    </recommendedName>
</protein>
<dbReference type="Gene3D" id="1.10.357.20">
    <property type="entry name" value="SLC41 divalent cation transporters, integral membrane domain"/>
    <property type="match status" value="1"/>
</dbReference>
<dbReference type="SUPFAM" id="SSF161093">
    <property type="entry name" value="MgtE membrane domain-like"/>
    <property type="match status" value="1"/>
</dbReference>
<dbReference type="PROSITE" id="PS51371">
    <property type="entry name" value="CBS"/>
    <property type="match status" value="2"/>
</dbReference>
<evidence type="ECO:0000256" key="4">
    <source>
        <dbReference type="ARBA" id="ARBA00022692"/>
    </source>
</evidence>
<name>A0ABW0GZ37_9HYPH</name>
<dbReference type="Gene3D" id="3.10.580.10">
    <property type="entry name" value="CBS-domain"/>
    <property type="match status" value="1"/>
</dbReference>
<evidence type="ECO:0000256" key="2">
    <source>
        <dbReference type="ARBA" id="ARBA00009749"/>
    </source>
</evidence>
<reference evidence="12" key="1">
    <citation type="journal article" date="2019" name="Int. J. Syst. Evol. Microbiol.">
        <title>The Global Catalogue of Microorganisms (GCM) 10K type strain sequencing project: providing services to taxonomists for standard genome sequencing and annotation.</title>
        <authorList>
            <consortium name="The Broad Institute Genomics Platform"/>
            <consortium name="The Broad Institute Genome Sequencing Center for Infectious Disease"/>
            <person name="Wu L."/>
            <person name="Ma J."/>
        </authorList>
    </citation>
    <scope>NUCLEOTIDE SEQUENCE [LARGE SCALE GENOMIC DNA]</scope>
    <source>
        <strain evidence="12">CGMCC 4.1415</strain>
    </source>
</reference>
<comment type="subcellular location">
    <subcellularLocation>
        <location evidence="9">Cell membrane</location>
        <topology evidence="9">Multi-pass membrane protein</topology>
    </subcellularLocation>
    <subcellularLocation>
        <location evidence="1">Membrane</location>
        <topology evidence="1">Multi-pass membrane protein</topology>
    </subcellularLocation>
</comment>
<feature type="transmembrane region" description="Helical" evidence="9">
    <location>
        <begin position="383"/>
        <end position="409"/>
    </location>
</feature>
<dbReference type="CDD" id="cd04606">
    <property type="entry name" value="CBS_pair_Mg_transporter"/>
    <property type="match status" value="1"/>
</dbReference>
<dbReference type="InterPro" id="IPR006668">
    <property type="entry name" value="Mg_transptr_MgtE_intracell_dom"/>
</dbReference>
<feature type="transmembrane region" description="Helical" evidence="9">
    <location>
        <begin position="283"/>
        <end position="301"/>
    </location>
</feature>
<feature type="domain" description="CBS" evidence="10">
    <location>
        <begin position="199"/>
        <end position="255"/>
    </location>
</feature>
<dbReference type="InterPro" id="IPR000644">
    <property type="entry name" value="CBS_dom"/>
</dbReference>
<evidence type="ECO:0000256" key="8">
    <source>
        <dbReference type="PROSITE-ProRule" id="PRU00703"/>
    </source>
</evidence>
<dbReference type="Pfam" id="PF03448">
    <property type="entry name" value="MgtE_N"/>
    <property type="match status" value="1"/>
</dbReference>
<keyword evidence="5 9" id="KW-0460">Magnesium</keyword>
<evidence type="ECO:0000256" key="3">
    <source>
        <dbReference type="ARBA" id="ARBA00022448"/>
    </source>
</evidence>
<dbReference type="InterPro" id="IPR036739">
    <property type="entry name" value="SLC41_membr_dom_sf"/>
</dbReference>
<keyword evidence="9" id="KW-1003">Cell membrane</keyword>
<accession>A0ABW0GZ37</accession>
<evidence type="ECO:0000259" key="10">
    <source>
        <dbReference type="PROSITE" id="PS51371"/>
    </source>
</evidence>
<dbReference type="RefSeq" id="WP_378229507.1">
    <property type="nucleotide sequence ID" value="NZ_JBHSLL010000030.1"/>
</dbReference>
<comment type="subunit">
    <text evidence="9">Homodimer.</text>
</comment>
<keyword evidence="12" id="KW-1185">Reference proteome</keyword>
<evidence type="ECO:0000256" key="5">
    <source>
        <dbReference type="ARBA" id="ARBA00022842"/>
    </source>
</evidence>
<dbReference type="SMART" id="SM00924">
    <property type="entry name" value="MgtE_N"/>
    <property type="match status" value="1"/>
</dbReference>
<evidence type="ECO:0000256" key="7">
    <source>
        <dbReference type="ARBA" id="ARBA00023136"/>
    </source>
</evidence>
<organism evidence="11 12">
    <name type="scientific">Aquamicrobium segne</name>
    <dbReference type="NCBI Taxonomy" id="469547"/>
    <lineage>
        <taxon>Bacteria</taxon>
        <taxon>Pseudomonadati</taxon>
        <taxon>Pseudomonadota</taxon>
        <taxon>Alphaproteobacteria</taxon>
        <taxon>Hyphomicrobiales</taxon>
        <taxon>Phyllobacteriaceae</taxon>
        <taxon>Aquamicrobium</taxon>
    </lineage>
</organism>
<keyword evidence="7 9" id="KW-0472">Membrane</keyword>